<gene>
    <name evidence="1" type="ORF">TOA249_LOCUS24598</name>
</gene>
<evidence type="ECO:0000313" key="1">
    <source>
        <dbReference type="EMBL" id="CAF4821238.1"/>
    </source>
</evidence>
<comment type="caution">
    <text evidence="1">The sequence shown here is derived from an EMBL/GenBank/DDBJ whole genome shotgun (WGS) entry which is preliminary data.</text>
</comment>
<reference evidence="1" key="1">
    <citation type="submission" date="2021-02" db="EMBL/GenBank/DDBJ databases">
        <authorList>
            <person name="Nowell W R."/>
        </authorList>
    </citation>
    <scope>NUCLEOTIDE SEQUENCE</scope>
</reference>
<evidence type="ECO:0000313" key="2">
    <source>
        <dbReference type="Proteomes" id="UP000663838"/>
    </source>
</evidence>
<protein>
    <submittedName>
        <fullName evidence="1">Uncharacterized protein</fullName>
    </submittedName>
</protein>
<dbReference type="AlphaFoldDB" id="A0A821Q8K0"/>
<accession>A0A821Q8K0</accession>
<dbReference type="Proteomes" id="UP000663838">
    <property type="component" value="Unassembled WGS sequence"/>
</dbReference>
<dbReference type="EMBL" id="CAJOBS010002532">
    <property type="protein sequence ID" value="CAF4821238.1"/>
    <property type="molecule type" value="Genomic_DNA"/>
</dbReference>
<sequence length="330" mass="37897">MFKQNGTKILEIMGPEAAKFFERKAAIAKALEECYKQQEELYSQLRPLQETIKHLNNLIHVTRKRLTDEQAALTETRDRTKQLNELNQKVEQKINSIQVTIPKTNTTTTRRNSGWWWWRTHSSTKETTETKVLNTNREVEKAYYESMLLRRVAQIRENRSAEEAKEEITTGLESDICLYEKDLEMARKELETFIKRFPDEMTRIQNDIIKYDVELVDINKEATAITKKVGHSGAALIDCLVRIQAIKESSHGANFLYMPIVHILQAVKSSTTAATTLLMSNEKADVYIAGKRLLRQAGSLSSYASFTNNFLQLSSQFHALESAPEHKAIL</sequence>
<proteinExistence type="predicted"/>
<organism evidence="1 2">
    <name type="scientific">Rotaria socialis</name>
    <dbReference type="NCBI Taxonomy" id="392032"/>
    <lineage>
        <taxon>Eukaryota</taxon>
        <taxon>Metazoa</taxon>
        <taxon>Spiralia</taxon>
        <taxon>Gnathifera</taxon>
        <taxon>Rotifera</taxon>
        <taxon>Eurotatoria</taxon>
        <taxon>Bdelloidea</taxon>
        <taxon>Philodinida</taxon>
        <taxon>Philodinidae</taxon>
        <taxon>Rotaria</taxon>
    </lineage>
</organism>
<name>A0A821Q8K0_9BILA</name>